<feature type="domain" description="Bet v I/Major latex protein" evidence="1">
    <location>
        <begin position="2"/>
        <end position="152"/>
    </location>
</feature>
<reference evidence="3" key="1">
    <citation type="submission" date="2025-08" db="UniProtKB">
        <authorList>
            <consortium name="RefSeq"/>
        </authorList>
    </citation>
    <scope>IDENTIFICATION</scope>
    <source>
        <tissue evidence="3">Leaf</tissue>
    </source>
</reference>
<dbReference type="AlphaFoldDB" id="A0A8B8P5D0"/>
<dbReference type="Gene3D" id="3.30.530.20">
    <property type="match status" value="1"/>
</dbReference>
<accession>A0A8B8P5D0</accession>
<dbReference type="GO" id="GO:0006952">
    <property type="term" value="P:defense response"/>
    <property type="evidence" value="ECO:0007669"/>
    <property type="project" value="InterPro"/>
</dbReference>
<evidence type="ECO:0000259" key="1">
    <source>
        <dbReference type="SMART" id="SM01037"/>
    </source>
</evidence>
<dbReference type="InterPro" id="IPR023393">
    <property type="entry name" value="START-like_dom_sf"/>
</dbReference>
<evidence type="ECO:0000313" key="2">
    <source>
        <dbReference type="Proteomes" id="UP000827889"/>
    </source>
</evidence>
<dbReference type="KEGG" id="rarg:115739927"/>
<proteinExistence type="predicted"/>
<dbReference type="SUPFAM" id="SSF55961">
    <property type="entry name" value="Bet v1-like"/>
    <property type="match status" value="1"/>
</dbReference>
<dbReference type="OrthoDB" id="1858121at2759"/>
<dbReference type="PANTHER" id="PTHR31907">
    <property type="entry name" value="MLP-LIKE PROTEIN 423"/>
    <property type="match status" value="1"/>
</dbReference>
<gene>
    <name evidence="3" type="primary">LOC115739927</name>
</gene>
<protein>
    <submittedName>
        <fullName evidence="3">MLP-like protein 28 isoform X1</fullName>
    </submittedName>
</protein>
<sequence length="157" mass="17657">MTVHGKMEIDFEIKAPADKFHDVFSCRPHHISNISPDKVQGVDLHDGNWGKAGSIICWSYTHDGETKVAKEVIEAIDDEKNSTTFRVIEGDLMKLYKNFVFIVQATSKEGGGSIAHWTLEYEKLSEEVTEPYSLLQLGVHLSKDIDLHLMEQAQAQA</sequence>
<dbReference type="InterPro" id="IPR051761">
    <property type="entry name" value="MLP-like_ligand-binding"/>
</dbReference>
<dbReference type="RefSeq" id="XP_030529103.1">
    <property type="nucleotide sequence ID" value="XM_030673243.2"/>
</dbReference>
<dbReference type="Pfam" id="PF00407">
    <property type="entry name" value="Bet_v_1"/>
    <property type="match status" value="1"/>
</dbReference>
<dbReference type="SMART" id="SM01037">
    <property type="entry name" value="Bet_v_1"/>
    <property type="match status" value="1"/>
</dbReference>
<dbReference type="CDD" id="cd07816">
    <property type="entry name" value="Bet_v1-like"/>
    <property type="match status" value="1"/>
</dbReference>
<keyword evidence="2" id="KW-1185">Reference proteome</keyword>
<name>A0A8B8P5D0_9MYRT</name>
<organism evidence="2 3">
    <name type="scientific">Rhodamnia argentea</name>
    <dbReference type="NCBI Taxonomy" id="178133"/>
    <lineage>
        <taxon>Eukaryota</taxon>
        <taxon>Viridiplantae</taxon>
        <taxon>Streptophyta</taxon>
        <taxon>Embryophyta</taxon>
        <taxon>Tracheophyta</taxon>
        <taxon>Spermatophyta</taxon>
        <taxon>Magnoliopsida</taxon>
        <taxon>eudicotyledons</taxon>
        <taxon>Gunneridae</taxon>
        <taxon>Pentapetalae</taxon>
        <taxon>rosids</taxon>
        <taxon>malvids</taxon>
        <taxon>Myrtales</taxon>
        <taxon>Myrtaceae</taxon>
        <taxon>Myrtoideae</taxon>
        <taxon>Myrteae</taxon>
        <taxon>Australasian group</taxon>
        <taxon>Rhodamnia</taxon>
    </lineage>
</organism>
<dbReference type="InterPro" id="IPR000916">
    <property type="entry name" value="Bet_v_I/MLP"/>
</dbReference>
<dbReference type="GeneID" id="115739927"/>
<evidence type="ECO:0000313" key="3">
    <source>
        <dbReference type="RefSeq" id="XP_030529103.1"/>
    </source>
</evidence>
<dbReference type="Proteomes" id="UP000827889">
    <property type="component" value="Chromosome 5"/>
</dbReference>